<keyword evidence="2 3" id="KW-0663">Pyridoxal phosphate</keyword>
<dbReference type="CDD" id="cd00610">
    <property type="entry name" value="OAT_like"/>
    <property type="match status" value="1"/>
</dbReference>
<dbReference type="PANTHER" id="PTHR43713:SF3">
    <property type="entry name" value="GLUTAMATE-1-SEMIALDEHYDE 2,1-AMINOMUTASE 1, CHLOROPLASTIC-RELATED"/>
    <property type="match status" value="1"/>
</dbReference>
<dbReference type="Pfam" id="PF00202">
    <property type="entry name" value="Aminotran_3"/>
    <property type="match status" value="1"/>
</dbReference>
<dbReference type="EMBL" id="CADCWL010000207">
    <property type="protein sequence ID" value="CAA9579364.1"/>
    <property type="molecule type" value="Genomic_DNA"/>
</dbReference>
<dbReference type="InterPro" id="IPR015421">
    <property type="entry name" value="PyrdxlP-dep_Trfase_major"/>
</dbReference>
<gene>
    <name evidence="4" type="ORF">AVDCRST_MAG19-3686</name>
</gene>
<protein>
    <submittedName>
        <fullName evidence="4">Aminotransferase, Class III pyridoxal-phosphate dependent</fullName>
    </submittedName>
</protein>
<organism evidence="4">
    <name type="scientific">uncultured Thermomicrobiales bacterium</name>
    <dbReference type="NCBI Taxonomy" id="1645740"/>
    <lineage>
        <taxon>Bacteria</taxon>
        <taxon>Pseudomonadati</taxon>
        <taxon>Thermomicrobiota</taxon>
        <taxon>Thermomicrobia</taxon>
        <taxon>Thermomicrobiales</taxon>
        <taxon>environmental samples</taxon>
    </lineage>
</organism>
<accession>A0A6J4VH53</accession>
<evidence type="ECO:0000256" key="1">
    <source>
        <dbReference type="ARBA" id="ARBA00001933"/>
    </source>
</evidence>
<sequence>MAQAPATTSIRQEFEERFAGSLALHRRSRTVIPGGITHDGRHLKPFPPYVARTDGARKWDVDGHELLDYVVGHGALILGHNEPSVTEAVRAQLGNGTHYGAGHEGEIRWAEAVAGLVPSAELVKFTSSGTEATLLAVRLARAFTGRPTLLKFEGHFHGWNDYAVKGEKPPFDDPGSPGIPPAVMGTVAVLPADDPGAVEARLAVGDVAAIIVEPSGGSWGTIPLADGFLARLRELATAHGTVLIFDEVITGFRWSPGGAQARLGVMPDLTTLAKIVAGGLPGGAVAGSAAVMERLEFKDEPGWNATRKVRHPGTFNANPLSAAAGVACLARCADPALQAGCDSLAARLRAGMNATLSRRGLPGFAWGESSAFHVSLGENCANRTAGDLRAPTGIAAATLKKSGETPLAVQLHLGMLLEGVELFHGGGFLSAAHTDEDVDETLDAFDRVLERMDDGIFGSPS</sequence>
<dbReference type="Gene3D" id="3.40.640.10">
    <property type="entry name" value="Type I PLP-dependent aspartate aminotransferase-like (Major domain)"/>
    <property type="match status" value="1"/>
</dbReference>
<dbReference type="InterPro" id="IPR015424">
    <property type="entry name" value="PyrdxlP-dep_Trfase"/>
</dbReference>
<evidence type="ECO:0000256" key="2">
    <source>
        <dbReference type="ARBA" id="ARBA00022898"/>
    </source>
</evidence>
<dbReference type="InterPro" id="IPR005814">
    <property type="entry name" value="Aminotrans_3"/>
</dbReference>
<comment type="similarity">
    <text evidence="3">Belongs to the class-III pyridoxal-phosphate-dependent aminotransferase family.</text>
</comment>
<comment type="cofactor">
    <cofactor evidence="1">
        <name>pyridoxal 5'-phosphate</name>
        <dbReference type="ChEBI" id="CHEBI:597326"/>
    </cofactor>
</comment>
<proteinExistence type="inferred from homology"/>
<dbReference type="InterPro" id="IPR049704">
    <property type="entry name" value="Aminotrans_3_PPA_site"/>
</dbReference>
<dbReference type="Gene3D" id="3.90.1150.10">
    <property type="entry name" value="Aspartate Aminotransferase, domain 1"/>
    <property type="match status" value="1"/>
</dbReference>
<evidence type="ECO:0000256" key="3">
    <source>
        <dbReference type="RuleBase" id="RU003560"/>
    </source>
</evidence>
<reference evidence="4" key="1">
    <citation type="submission" date="2020-02" db="EMBL/GenBank/DDBJ databases">
        <authorList>
            <person name="Meier V. D."/>
        </authorList>
    </citation>
    <scope>NUCLEOTIDE SEQUENCE</scope>
    <source>
        <strain evidence="4">AVDCRST_MAG19</strain>
    </source>
</reference>
<dbReference type="PANTHER" id="PTHR43713">
    <property type="entry name" value="GLUTAMATE-1-SEMIALDEHYDE 2,1-AMINOMUTASE"/>
    <property type="match status" value="1"/>
</dbReference>
<dbReference type="PROSITE" id="PS00600">
    <property type="entry name" value="AA_TRANSFER_CLASS_3"/>
    <property type="match status" value="1"/>
</dbReference>
<name>A0A6J4VH53_9BACT</name>
<keyword evidence="4" id="KW-0808">Transferase</keyword>
<dbReference type="GO" id="GO:0008483">
    <property type="term" value="F:transaminase activity"/>
    <property type="evidence" value="ECO:0007669"/>
    <property type="project" value="UniProtKB-KW"/>
</dbReference>
<dbReference type="InterPro" id="IPR015422">
    <property type="entry name" value="PyrdxlP-dep_Trfase_small"/>
</dbReference>
<keyword evidence="4" id="KW-0032">Aminotransferase</keyword>
<dbReference type="SUPFAM" id="SSF53383">
    <property type="entry name" value="PLP-dependent transferases"/>
    <property type="match status" value="1"/>
</dbReference>
<dbReference type="AlphaFoldDB" id="A0A6J4VH53"/>
<dbReference type="GO" id="GO:0030170">
    <property type="term" value="F:pyridoxal phosphate binding"/>
    <property type="evidence" value="ECO:0007669"/>
    <property type="project" value="InterPro"/>
</dbReference>
<evidence type="ECO:0000313" key="4">
    <source>
        <dbReference type="EMBL" id="CAA9579364.1"/>
    </source>
</evidence>